<feature type="domain" description="Long Rib" evidence="4">
    <location>
        <begin position="503"/>
        <end position="595"/>
    </location>
</feature>
<protein>
    <submittedName>
        <fullName evidence="5">YPDG domain-containing protein</fullName>
    </submittedName>
</protein>
<dbReference type="PANTHER" id="PTHR21712:SF29">
    <property type="entry name" value="PRE-RRNA-PROCESSING PROTEIN FHL1"/>
    <property type="match status" value="1"/>
</dbReference>
<keyword evidence="2" id="KW-1133">Transmembrane helix</keyword>
<feature type="region of interest" description="Disordered" evidence="1">
    <location>
        <begin position="599"/>
        <end position="843"/>
    </location>
</feature>
<feature type="compositionally biased region" description="Polar residues" evidence="1">
    <location>
        <begin position="798"/>
        <end position="807"/>
    </location>
</feature>
<evidence type="ECO:0000256" key="3">
    <source>
        <dbReference type="SAM" id="SignalP"/>
    </source>
</evidence>
<reference evidence="5 6" key="1">
    <citation type="submission" date="2021-04" db="EMBL/GenBank/DDBJ databases">
        <title>Corynebacterium genitalium sp. nov. and Corynebacterium genitalium sp. nov., two new species of the genus Corynebacterium.</title>
        <authorList>
            <person name="Jaen-Luchoro D."/>
            <person name="Pinyeiro-Iglesias B."/>
            <person name="Al-Shaer S."/>
            <person name="Karlsson R."/>
            <person name="Gonzales-Siles L."/>
            <person name="Cardew S."/>
            <person name="Jensie-Markopolous S."/>
            <person name="Ohlen M."/>
            <person name="Inganas E."/>
            <person name="Moore E.R.B."/>
        </authorList>
    </citation>
    <scope>NUCLEOTIDE SEQUENCE [LARGE SCALE GENOMIC DNA]</scope>
    <source>
        <strain evidence="5 6">CCUG 55013</strain>
    </source>
</reference>
<dbReference type="InterPro" id="IPR045178">
    <property type="entry name" value="Fhl1/FHA1"/>
</dbReference>
<dbReference type="AlphaFoldDB" id="A0ABD4TQ64"/>
<feature type="compositionally biased region" description="Low complexity" evidence="1">
    <location>
        <begin position="599"/>
        <end position="613"/>
    </location>
</feature>
<sequence>MRNFGASRAARRRALIAGTIICSLVLNDAPALAADPHPAVEQAQSENDAIAAGRVTSLEQIEQQQVQGVVQGRAVLATDAYSLNAQQQGLGNGYTVYLQWMDNTSPASPVFTAGTHTLADGTPPGEGYFVFDNLDWVDSEGTLHRFAPESGGKRTRYKLWLRPNQQGPAGNTLVTLRQGPGSGVGFMSPDTDELLGAKVIEGSALTHAHIYAAEQPATADAPFAFARPRAEWKLDEQGPAADRPQYSVSGAVYWSSINQEDGFPRKTEGQDGDGHYVVMSRLSEEGVEKLREATGDIADPAELSRAQAAYLREYPEAIAETVMAKVEHGHYTVRFSGRVTEDSLYGFVVAGSKHSGPTQQVLPAYSGWSVPMFGPAGEHSVLPAAQYRAEGIFAADGVHFALVPDASDPRLHLSASTGLHRAAPGADVHPFVEMVSALGQSADIEWTNARGEIVGACNDDNLNSCSFTVPDDTPDGTTFQGRLMLESQIVDSAQFAVSAKPLAEDYQPEWQPITVEAGKRTTAPAPTLAPTGRPAPDDISFARDAHTQDWVTVSSDGSLTVAPPARTKAGRHDVPVLVTYPDQSTETVTVAVTVSAAEAEATPSSSAPSVAPSVVPPKPATSAPRTTATTKPSATTSATTSVPKSTPRTTTSVRPSVESSAPRTTTTTKPSAPRTSTTTKPSATTSAPKSTPRTTRPAPSSAESSAPRTTTTTKPSTSRTTTTTKPSATRPAPKSTPRTTVTTKPSAPRTTTTTKPSATRPAPKSTPRTTVTTKPSAPRTTTTTTTKPSATRPAPKSTPWTTATTKPSAPRTTRPASSSAESSAPRTTMITKPSAPRTTKAPTLDALVEGETELRGGADHAGQRLTVSVTGQGESAVQANNKKRWSLRLSRPLRAGDVVKVRDVAGNETKMTVQAKPTAAPMPGSSTGSIVGIVLGILAVLIGGAVAFGLHTGMLKLPGVLHR</sequence>
<feature type="compositionally biased region" description="Low complexity" evidence="1">
    <location>
        <begin position="811"/>
        <end position="828"/>
    </location>
</feature>
<comment type="caution">
    <text evidence="5">The sequence shown here is derived from an EMBL/GenBank/DDBJ whole genome shotgun (WGS) entry which is preliminary data.</text>
</comment>
<feature type="signal peptide" evidence="3">
    <location>
        <begin position="1"/>
        <end position="33"/>
    </location>
</feature>
<feature type="chain" id="PRO_5044834948" evidence="3">
    <location>
        <begin position="34"/>
        <end position="963"/>
    </location>
</feature>
<evidence type="ECO:0000256" key="2">
    <source>
        <dbReference type="SAM" id="Phobius"/>
    </source>
</evidence>
<keyword evidence="3" id="KW-0732">Signal</keyword>
<dbReference type="NCBIfam" id="NF038186">
    <property type="entry name" value="YPDG_rpt"/>
    <property type="match status" value="1"/>
</dbReference>
<evidence type="ECO:0000313" key="5">
    <source>
        <dbReference type="EMBL" id="MCQ4614478.1"/>
    </source>
</evidence>
<dbReference type="Proteomes" id="UP001205080">
    <property type="component" value="Unassembled WGS sequence"/>
</dbReference>
<evidence type="ECO:0000259" key="4">
    <source>
        <dbReference type="Pfam" id="PF18957"/>
    </source>
</evidence>
<keyword evidence="2" id="KW-0472">Membrane</keyword>
<gene>
    <name evidence="5" type="ORF">KBX22_07015</name>
</gene>
<dbReference type="InterPro" id="IPR044055">
    <property type="entry name" value="RibLong"/>
</dbReference>
<dbReference type="RefSeq" id="WP_256000926.1">
    <property type="nucleotide sequence ID" value="NZ_JAGPYW010000006.1"/>
</dbReference>
<organism evidence="5 6">
    <name type="scientific">Corynebacterium pseudogenitalium</name>
    <dbReference type="NCBI Taxonomy" id="38303"/>
    <lineage>
        <taxon>Bacteria</taxon>
        <taxon>Bacillati</taxon>
        <taxon>Actinomycetota</taxon>
        <taxon>Actinomycetes</taxon>
        <taxon>Mycobacteriales</taxon>
        <taxon>Corynebacteriaceae</taxon>
        <taxon>Corynebacterium</taxon>
    </lineage>
</organism>
<feature type="compositionally biased region" description="Low complexity" evidence="1">
    <location>
        <begin position="620"/>
        <end position="795"/>
    </location>
</feature>
<dbReference type="CDD" id="cd12087">
    <property type="entry name" value="TM_EGFR-like"/>
    <property type="match status" value="1"/>
</dbReference>
<evidence type="ECO:0000313" key="6">
    <source>
        <dbReference type="Proteomes" id="UP001205080"/>
    </source>
</evidence>
<dbReference type="EMBL" id="JAGPYW010000006">
    <property type="protein sequence ID" value="MCQ4614478.1"/>
    <property type="molecule type" value="Genomic_DNA"/>
</dbReference>
<evidence type="ECO:0000256" key="1">
    <source>
        <dbReference type="SAM" id="MobiDB-lite"/>
    </source>
</evidence>
<proteinExistence type="predicted"/>
<dbReference type="PANTHER" id="PTHR21712">
    <property type="entry name" value="PRE-RRNA-PROCESSING PROTEIN FHL1"/>
    <property type="match status" value="1"/>
</dbReference>
<keyword evidence="2" id="KW-0812">Transmembrane</keyword>
<dbReference type="Pfam" id="PF18957">
    <property type="entry name" value="RibLong"/>
    <property type="match status" value="1"/>
</dbReference>
<accession>A0ABD4TQ64</accession>
<name>A0ABD4TQ64_9CORY</name>
<feature type="transmembrane region" description="Helical" evidence="2">
    <location>
        <begin position="930"/>
        <end position="950"/>
    </location>
</feature>